<feature type="transmembrane region" description="Helical" evidence="1">
    <location>
        <begin position="67"/>
        <end position="90"/>
    </location>
</feature>
<name>A0A9N9X818_PHACE</name>
<sequence length="438" mass="50046">MQKNGTSSNYYESSTSVDNDAFEVPLPDNSVTTVLHYCKKKILTPYLRFLSLMGLRPLTNEPRDVCICLRILSGTYTLSVVLLMVLGYVLQYMACFRRDRGFCYVSLQQNGSLLLMRELETVHERTCEGSVLFSFVVPGLLHLVAYLHLLFVLRSTDDEQLPILMERVFLISTNLSTGFMSQRKLVRTLWFFVICGLVWMTLSFIVVNYMMSDAGIHFKWMKKSSPIVLLSMKILLVICTLWHDVVQATVVSNYCLQAQLLTSYVQFMKEKLLQFPVQPLGWMRDIEDFKKLLNHFNDRIAPSVCLLAVTDISFALSGLLWIFHLDYVDLETLPIFGLSILNVLLWTFISSIPFIQASRLSNSCEVLKSVGQEARTRPYVHQDTPTVELDSVLLYTTSLKISAKLFHLPITGRKLCFCVTVVSIIVLTLGQCHYFISQ</sequence>
<keyword evidence="3" id="KW-1185">Reference proteome</keyword>
<evidence type="ECO:0000313" key="2">
    <source>
        <dbReference type="EMBL" id="CAG9825090.1"/>
    </source>
</evidence>
<keyword evidence="1" id="KW-1133">Transmembrane helix</keyword>
<protein>
    <submittedName>
        <fullName evidence="2">Uncharacterized protein</fullName>
    </submittedName>
</protein>
<feature type="transmembrane region" description="Helical" evidence="1">
    <location>
        <begin position="300"/>
        <end position="323"/>
    </location>
</feature>
<reference evidence="2" key="1">
    <citation type="submission" date="2022-01" db="EMBL/GenBank/DDBJ databases">
        <authorList>
            <person name="King R."/>
        </authorList>
    </citation>
    <scope>NUCLEOTIDE SEQUENCE</scope>
</reference>
<proteinExistence type="predicted"/>
<dbReference type="EMBL" id="OU896715">
    <property type="protein sequence ID" value="CAG9825090.1"/>
    <property type="molecule type" value="Genomic_DNA"/>
</dbReference>
<dbReference type="AlphaFoldDB" id="A0A9N9X818"/>
<gene>
    <name evidence="2" type="ORF">PHAECO_LOCUS12383</name>
</gene>
<evidence type="ECO:0000256" key="1">
    <source>
        <dbReference type="SAM" id="Phobius"/>
    </source>
</evidence>
<dbReference type="Proteomes" id="UP001153737">
    <property type="component" value="Chromosome 9"/>
</dbReference>
<dbReference type="PANTHER" id="PTHR38337">
    <property type="entry name" value="AGAP010540-PA"/>
    <property type="match status" value="1"/>
</dbReference>
<feature type="transmembrane region" description="Helical" evidence="1">
    <location>
        <begin position="335"/>
        <end position="355"/>
    </location>
</feature>
<reference evidence="2" key="2">
    <citation type="submission" date="2022-10" db="EMBL/GenBank/DDBJ databases">
        <authorList>
            <consortium name="ENA_rothamsted_submissions"/>
            <consortium name="culmorum"/>
            <person name="King R."/>
        </authorList>
    </citation>
    <scope>NUCLEOTIDE SEQUENCE</scope>
</reference>
<organism evidence="2 3">
    <name type="scientific">Phaedon cochleariae</name>
    <name type="common">Mustard beetle</name>
    <dbReference type="NCBI Taxonomy" id="80249"/>
    <lineage>
        <taxon>Eukaryota</taxon>
        <taxon>Metazoa</taxon>
        <taxon>Ecdysozoa</taxon>
        <taxon>Arthropoda</taxon>
        <taxon>Hexapoda</taxon>
        <taxon>Insecta</taxon>
        <taxon>Pterygota</taxon>
        <taxon>Neoptera</taxon>
        <taxon>Endopterygota</taxon>
        <taxon>Coleoptera</taxon>
        <taxon>Polyphaga</taxon>
        <taxon>Cucujiformia</taxon>
        <taxon>Chrysomeloidea</taxon>
        <taxon>Chrysomelidae</taxon>
        <taxon>Chrysomelinae</taxon>
        <taxon>Chrysomelini</taxon>
        <taxon>Phaedon</taxon>
    </lineage>
</organism>
<feature type="transmembrane region" description="Helical" evidence="1">
    <location>
        <begin position="131"/>
        <end position="153"/>
    </location>
</feature>
<feature type="transmembrane region" description="Helical" evidence="1">
    <location>
        <begin position="189"/>
        <end position="211"/>
    </location>
</feature>
<feature type="transmembrane region" description="Helical" evidence="1">
    <location>
        <begin position="223"/>
        <end position="242"/>
    </location>
</feature>
<keyword evidence="1" id="KW-0472">Membrane</keyword>
<feature type="transmembrane region" description="Helical" evidence="1">
    <location>
        <begin position="415"/>
        <end position="436"/>
    </location>
</feature>
<dbReference type="OrthoDB" id="6020333at2759"/>
<evidence type="ECO:0000313" key="3">
    <source>
        <dbReference type="Proteomes" id="UP001153737"/>
    </source>
</evidence>
<dbReference type="PANTHER" id="PTHR38337:SF1">
    <property type="entry name" value="GUSTATORY RECEPTOR"/>
    <property type="match status" value="1"/>
</dbReference>
<accession>A0A9N9X818</accession>
<keyword evidence="1" id="KW-0812">Transmembrane</keyword>